<protein>
    <recommendedName>
        <fullName evidence="5">Histone acetyltransferase</fullName>
    </recommendedName>
</protein>
<evidence type="ECO:0008006" key="5">
    <source>
        <dbReference type="Google" id="ProtNLM"/>
    </source>
</evidence>
<evidence type="ECO:0000313" key="4">
    <source>
        <dbReference type="Proteomes" id="UP000231279"/>
    </source>
</evidence>
<reference evidence="4" key="1">
    <citation type="journal article" date="2018" name="Gigascience">
        <title>Genome assembly of the Pink Ipe (Handroanthus impetiginosus, Bignoniaceae), a highly valued, ecologically keystone Neotropical timber forest tree.</title>
        <authorList>
            <person name="Silva-Junior O.B."/>
            <person name="Grattapaglia D."/>
            <person name="Novaes E."/>
            <person name="Collevatti R.G."/>
        </authorList>
    </citation>
    <scope>NUCLEOTIDE SEQUENCE [LARGE SCALE GENOMIC DNA]</scope>
    <source>
        <strain evidence="4">cv. UFG-1</strain>
    </source>
</reference>
<dbReference type="STRING" id="429701.A0A2G9GXD6"/>
<dbReference type="Proteomes" id="UP000231279">
    <property type="component" value="Unassembled WGS sequence"/>
</dbReference>
<dbReference type="EMBL" id="NKXS01003404">
    <property type="protein sequence ID" value="PIN09865.1"/>
    <property type="molecule type" value="Genomic_DNA"/>
</dbReference>
<keyword evidence="1" id="KW-0539">Nucleus</keyword>
<accession>A0A2G9GXD6</accession>
<dbReference type="InterPro" id="IPR036529">
    <property type="entry name" value="KIX_dom_sf"/>
</dbReference>
<keyword evidence="4" id="KW-1185">Reference proteome</keyword>
<comment type="caution">
    <text evidence="3">The sequence shown here is derived from an EMBL/GenBank/DDBJ whole genome shotgun (WGS) entry which is preliminary data.</text>
</comment>
<feature type="compositionally biased region" description="Polar residues" evidence="2">
    <location>
        <begin position="306"/>
        <end position="319"/>
    </location>
</feature>
<dbReference type="PANTHER" id="PTHR35300">
    <property type="entry name" value="COACTIVATOR CBP, KIX DOMAIN-CONTAINING PROTEIN-RELATED"/>
    <property type="match status" value="1"/>
</dbReference>
<proteinExistence type="predicted"/>
<dbReference type="AlphaFoldDB" id="A0A2G9GXD6"/>
<organism evidence="3 4">
    <name type="scientific">Handroanthus impetiginosus</name>
    <dbReference type="NCBI Taxonomy" id="429701"/>
    <lineage>
        <taxon>Eukaryota</taxon>
        <taxon>Viridiplantae</taxon>
        <taxon>Streptophyta</taxon>
        <taxon>Embryophyta</taxon>
        <taxon>Tracheophyta</taxon>
        <taxon>Spermatophyta</taxon>
        <taxon>Magnoliopsida</taxon>
        <taxon>eudicotyledons</taxon>
        <taxon>Gunneridae</taxon>
        <taxon>Pentapetalae</taxon>
        <taxon>asterids</taxon>
        <taxon>lamiids</taxon>
        <taxon>Lamiales</taxon>
        <taxon>Bignoniaceae</taxon>
        <taxon>Crescentiina</taxon>
        <taxon>Tabebuia alliance</taxon>
        <taxon>Handroanthus</taxon>
    </lineage>
</organism>
<dbReference type="Gene3D" id="1.10.246.20">
    <property type="entry name" value="Coactivator CBP, KIX domain"/>
    <property type="match status" value="1"/>
</dbReference>
<dbReference type="GO" id="GO:0003712">
    <property type="term" value="F:transcription coregulator activity"/>
    <property type="evidence" value="ECO:0007669"/>
    <property type="project" value="InterPro"/>
</dbReference>
<sequence length="330" mass="37446">MPRPGPRPYECVRRAWHSDRHHPIRGSLIQEIFRIVNEVHCSATKKNRQWQEKLPIVVLKAEEIMYSKANSEAEYSDLKTLWDRVNDAINTIIRRDESTESGELLQPCIEAALQLGCTPRRSSRSQRNDSPRYYLRPEILDATSVPDSSLNAKVYGNHITNSPLMLHYSKISTIGTMNPLHSYLKPGNHSIQSRISGFPQNDDHHASVQTHASSNTWSVYPLYCDNQIQPDEPKVFSSKPSNSNSHLIESDKLGLQQNRSPFKLDASNFIFPSNHDHTSNKGHRAECDLTLRLGSLVVPRASIENGWSPQVENGNSNTLEGKKFMSRLNK</sequence>
<dbReference type="PANTHER" id="PTHR35300:SF5">
    <property type="entry name" value="HISTONE ACETYLTRANSFERASE"/>
    <property type="match status" value="1"/>
</dbReference>
<feature type="region of interest" description="Disordered" evidence="2">
    <location>
        <begin position="306"/>
        <end position="330"/>
    </location>
</feature>
<dbReference type="OrthoDB" id="1937968at2759"/>
<evidence type="ECO:0000313" key="3">
    <source>
        <dbReference type="EMBL" id="PIN09865.1"/>
    </source>
</evidence>
<gene>
    <name evidence="3" type="ORF">CDL12_17552</name>
</gene>
<evidence type="ECO:0000256" key="2">
    <source>
        <dbReference type="SAM" id="MobiDB-lite"/>
    </source>
</evidence>
<dbReference type="GO" id="GO:0006355">
    <property type="term" value="P:regulation of DNA-templated transcription"/>
    <property type="evidence" value="ECO:0007669"/>
    <property type="project" value="InterPro"/>
</dbReference>
<name>A0A2G9GXD6_9LAMI</name>
<evidence type="ECO:0000256" key="1">
    <source>
        <dbReference type="ARBA" id="ARBA00023242"/>
    </source>
</evidence>